<accession>A0A8J7WAI6</accession>
<dbReference type="NCBIfam" id="TIGR01444">
    <property type="entry name" value="fkbM_fam"/>
    <property type="match status" value="1"/>
</dbReference>
<dbReference type="CDD" id="cd02440">
    <property type="entry name" value="AdoMet_MTases"/>
    <property type="match status" value="1"/>
</dbReference>
<dbReference type="RefSeq" id="WP_212535941.1">
    <property type="nucleotide sequence ID" value="NZ_JAGTUU010000003.1"/>
</dbReference>
<proteinExistence type="predicted"/>
<keyword evidence="3" id="KW-1185">Reference proteome</keyword>
<dbReference type="Proteomes" id="UP000681356">
    <property type="component" value="Unassembled WGS sequence"/>
</dbReference>
<feature type="domain" description="Methyltransferase FkbM" evidence="1">
    <location>
        <begin position="54"/>
        <end position="196"/>
    </location>
</feature>
<organism evidence="2 3">
    <name type="scientific">Thetidibacter halocola</name>
    <dbReference type="NCBI Taxonomy" id="2827239"/>
    <lineage>
        <taxon>Bacteria</taxon>
        <taxon>Pseudomonadati</taxon>
        <taxon>Pseudomonadota</taxon>
        <taxon>Alphaproteobacteria</taxon>
        <taxon>Rhodobacterales</taxon>
        <taxon>Roseobacteraceae</taxon>
        <taxon>Thetidibacter</taxon>
    </lineage>
</organism>
<protein>
    <submittedName>
        <fullName evidence="2">FkbM family methyltransferase</fullName>
    </submittedName>
</protein>
<evidence type="ECO:0000259" key="1">
    <source>
        <dbReference type="Pfam" id="PF05050"/>
    </source>
</evidence>
<keyword evidence="2" id="KW-0489">Methyltransferase</keyword>
<keyword evidence="2" id="KW-0808">Transferase</keyword>
<dbReference type="InterPro" id="IPR052514">
    <property type="entry name" value="SAM-dependent_MTase"/>
</dbReference>
<gene>
    <name evidence="2" type="ORF">KB874_07440</name>
</gene>
<dbReference type="InterPro" id="IPR006342">
    <property type="entry name" value="FkbM_mtfrase"/>
</dbReference>
<dbReference type="Pfam" id="PF05050">
    <property type="entry name" value="Methyltransf_21"/>
    <property type="match status" value="1"/>
</dbReference>
<evidence type="ECO:0000313" key="2">
    <source>
        <dbReference type="EMBL" id="MBS0123965.1"/>
    </source>
</evidence>
<dbReference type="PANTHER" id="PTHR34203:SF15">
    <property type="entry name" value="SLL1173 PROTEIN"/>
    <property type="match status" value="1"/>
</dbReference>
<name>A0A8J7WAI6_9RHOB</name>
<dbReference type="InterPro" id="IPR029063">
    <property type="entry name" value="SAM-dependent_MTases_sf"/>
</dbReference>
<dbReference type="GO" id="GO:0032259">
    <property type="term" value="P:methylation"/>
    <property type="evidence" value="ECO:0007669"/>
    <property type="project" value="UniProtKB-KW"/>
</dbReference>
<dbReference type="PANTHER" id="PTHR34203">
    <property type="entry name" value="METHYLTRANSFERASE, FKBM FAMILY PROTEIN"/>
    <property type="match status" value="1"/>
</dbReference>
<dbReference type="GO" id="GO:0008168">
    <property type="term" value="F:methyltransferase activity"/>
    <property type="evidence" value="ECO:0007669"/>
    <property type="project" value="UniProtKB-KW"/>
</dbReference>
<sequence>MEQVAAHIDGRDFVFHLNHPGCPIQGRHKVGKFYERDDLDRVAQHVAPGAHVIDVGANVGNHALYFAALMGAARVICVEPNPKAIAALRANVQANGLGEVISLDALGVGLSDLAEDGYRIEPAGRNLGAARLVPGGGIALHRGDDLFGEDPVDLIKIDVEGMEMRVLRGFSETIARTRPSLFVEVDEENAEDFANWAAENAYRTVFSARHQKANVNHFLQAEEAQR</sequence>
<reference evidence="2" key="1">
    <citation type="submission" date="2021-04" db="EMBL/GenBank/DDBJ databases">
        <authorList>
            <person name="Yoon J."/>
        </authorList>
    </citation>
    <scope>NUCLEOTIDE SEQUENCE</scope>
    <source>
        <strain evidence="2">KMU-90</strain>
    </source>
</reference>
<evidence type="ECO:0000313" key="3">
    <source>
        <dbReference type="Proteomes" id="UP000681356"/>
    </source>
</evidence>
<dbReference type="SUPFAM" id="SSF53335">
    <property type="entry name" value="S-adenosyl-L-methionine-dependent methyltransferases"/>
    <property type="match status" value="1"/>
</dbReference>
<comment type="caution">
    <text evidence="2">The sequence shown here is derived from an EMBL/GenBank/DDBJ whole genome shotgun (WGS) entry which is preliminary data.</text>
</comment>
<dbReference type="EMBL" id="JAGTUU010000003">
    <property type="protein sequence ID" value="MBS0123965.1"/>
    <property type="molecule type" value="Genomic_DNA"/>
</dbReference>
<dbReference type="Gene3D" id="3.40.50.150">
    <property type="entry name" value="Vaccinia Virus protein VP39"/>
    <property type="match status" value="1"/>
</dbReference>
<dbReference type="AlphaFoldDB" id="A0A8J7WAI6"/>